<evidence type="ECO:0000313" key="1">
    <source>
        <dbReference type="EMBL" id="SHK59583.1"/>
    </source>
</evidence>
<evidence type="ECO:0000313" key="2">
    <source>
        <dbReference type="Proteomes" id="UP000184016"/>
    </source>
</evidence>
<dbReference type="EMBL" id="FRAF01000017">
    <property type="protein sequence ID" value="SHK59583.1"/>
    <property type="molecule type" value="Genomic_DNA"/>
</dbReference>
<gene>
    <name evidence="1" type="ORF">SAMN05443507_11755</name>
</gene>
<dbReference type="OrthoDB" id="2964900at2"/>
<keyword evidence="2" id="KW-1185">Reference proteome</keyword>
<organism evidence="1 2">
    <name type="scientific">Alicyclobacillus tolerans</name>
    <dbReference type="NCBI Taxonomy" id="90970"/>
    <lineage>
        <taxon>Bacteria</taxon>
        <taxon>Bacillati</taxon>
        <taxon>Bacillota</taxon>
        <taxon>Bacilli</taxon>
        <taxon>Bacillales</taxon>
        <taxon>Alicyclobacillaceae</taxon>
        <taxon>Alicyclobacillus</taxon>
    </lineage>
</organism>
<reference evidence="2" key="1">
    <citation type="submission" date="2016-11" db="EMBL/GenBank/DDBJ databases">
        <authorList>
            <person name="Varghese N."/>
            <person name="Submissions S."/>
        </authorList>
    </citation>
    <scope>NUCLEOTIDE SEQUENCE [LARGE SCALE GENOMIC DNA]</scope>
    <source>
        <strain evidence="2">USBA-503</strain>
    </source>
</reference>
<protein>
    <submittedName>
        <fullName evidence="1">Uncharacterized protein</fullName>
    </submittedName>
</protein>
<dbReference type="RefSeq" id="WP_072874535.1">
    <property type="nucleotide sequence ID" value="NZ_FRAF01000017.1"/>
</dbReference>
<name>A0A1M6TRQ0_9BACL</name>
<dbReference type="AlphaFoldDB" id="A0A1M6TRQ0"/>
<proteinExistence type="predicted"/>
<accession>A0A1M6TRQ0</accession>
<dbReference type="Proteomes" id="UP000184016">
    <property type="component" value="Unassembled WGS sequence"/>
</dbReference>
<sequence>MLDTSLVTNINRKKYYFSRYRLKEFLSDALEQGRGLRMELVKITACYDRKVDFTNTRETARFLNECILRENRIVGTALSNKLLLELFVETGDPFFQLLAEYRKCADRYKKVANVINTAIDPTFDPMNGESVREFIKESRAGVSTPIYPTFILNRAGQVSMVRPVLPFDREDVKKLFRFNVAIIKGIGVDGEDVTSELVRIKERYRSLMIQFDGDCYCMILGNTLYAKVDLDQFEAVVRNDIESETLRSVSLA</sequence>